<sequence>MHIQGEDKKMLKNLSCALHRTVDGVKRWIEGNLYKKMPTQYISEVSGYCGRYLREGFKKITGMSLVRYIRLRKLTEAAHLLRLTGRPITEIAMLYAFSSLQCFSRAFSRHFGISPQNYRLNEYWDLHHSLPAPVHTNFRYTCQRLYRGGFWLKPLHHQKIKIPLKKRLVITERGEIRDELYTLLYNRLFRHNRLAEFTVLTHMISSSTHDLWLHTTTCSRTLTEDTKTLFIPPGEWIHFTFSGPLKKVMAFHQWVVAHGLKKHHVSLKGNTTTTIYHRHPDKPDWYTASYCLPCSPAGISRHTRRNREALPAV</sequence>
<evidence type="ECO:0000313" key="6">
    <source>
        <dbReference type="EMBL" id="ECS8942231.1"/>
    </source>
</evidence>
<dbReference type="PRINTS" id="PR00032">
    <property type="entry name" value="HTHARAC"/>
</dbReference>
<protein>
    <submittedName>
        <fullName evidence="6">Helix-turn-helix domain-containing protein</fullName>
    </submittedName>
    <submittedName>
        <fullName evidence="7">Helix-turn-helix transcriptional regulator</fullName>
    </submittedName>
</protein>
<dbReference type="AlphaFoldDB" id="A0A5Y4Z2E3"/>
<evidence type="ECO:0000256" key="1">
    <source>
        <dbReference type="ARBA" id="ARBA00023015"/>
    </source>
</evidence>
<dbReference type="SMART" id="SM00342">
    <property type="entry name" value="HTH_ARAC"/>
    <property type="match status" value="1"/>
</dbReference>
<dbReference type="SUPFAM" id="SSF46689">
    <property type="entry name" value="Homeodomain-like"/>
    <property type="match status" value="2"/>
</dbReference>
<proteinExistence type="predicted"/>
<dbReference type="EMBL" id="AAKKTY010000029">
    <property type="protein sequence ID" value="ECS8942231.1"/>
    <property type="molecule type" value="Genomic_DNA"/>
</dbReference>
<evidence type="ECO:0000256" key="3">
    <source>
        <dbReference type="ARBA" id="ARBA00023163"/>
    </source>
</evidence>
<keyword evidence="1" id="KW-0805">Transcription regulation</keyword>
<dbReference type="GO" id="GO:0003700">
    <property type="term" value="F:DNA-binding transcription factor activity"/>
    <property type="evidence" value="ECO:0007669"/>
    <property type="project" value="InterPro"/>
</dbReference>
<dbReference type="EMBL" id="AALHOE010000197">
    <property type="protein sequence ID" value="ECZ7112598.1"/>
    <property type="molecule type" value="Genomic_DNA"/>
</dbReference>
<dbReference type="InterPro" id="IPR018062">
    <property type="entry name" value="HTH_AraC-typ_CS"/>
</dbReference>
<evidence type="ECO:0000259" key="4">
    <source>
        <dbReference type="PROSITE" id="PS01124"/>
    </source>
</evidence>
<accession>A0A5Y4Z2E3</accession>
<comment type="caution">
    <text evidence="6">The sequence shown here is derived from an EMBL/GenBank/DDBJ whole genome shotgun (WGS) entry which is preliminary data.</text>
</comment>
<keyword evidence="3" id="KW-0804">Transcription</keyword>
<dbReference type="PANTHER" id="PTHR47504:SF5">
    <property type="entry name" value="RIGHT ORIGIN-BINDING PROTEIN"/>
    <property type="match status" value="1"/>
</dbReference>
<name>A0A5Y4Z2E3_SALER</name>
<feature type="domain" description="HTH araC/xylS-type" evidence="4">
    <location>
        <begin position="23"/>
        <end position="121"/>
    </location>
</feature>
<dbReference type="GO" id="GO:0043565">
    <property type="term" value="F:sequence-specific DNA binding"/>
    <property type="evidence" value="ECO:0007669"/>
    <property type="project" value="InterPro"/>
</dbReference>
<dbReference type="Gene3D" id="1.10.10.60">
    <property type="entry name" value="Homeodomain-like"/>
    <property type="match status" value="2"/>
</dbReference>
<keyword evidence="2" id="KW-0238">DNA-binding</keyword>
<dbReference type="EMBL" id="AAGWTA010000053">
    <property type="protein sequence ID" value="EBS8260024.1"/>
    <property type="molecule type" value="Genomic_DNA"/>
</dbReference>
<dbReference type="InterPro" id="IPR009057">
    <property type="entry name" value="Homeodomain-like_sf"/>
</dbReference>
<evidence type="ECO:0000313" key="7">
    <source>
        <dbReference type="EMBL" id="ECZ7112598.1"/>
    </source>
</evidence>
<evidence type="ECO:0000313" key="5">
    <source>
        <dbReference type="EMBL" id="EBS8260024.1"/>
    </source>
</evidence>
<gene>
    <name evidence="5" type="ORF">CEZ54_23555</name>
    <name evidence="6" type="ORF">CV292_24115</name>
    <name evidence="7" type="ORF">F8326_23975</name>
</gene>
<reference evidence="6" key="1">
    <citation type="submission" date="2018-07" db="EMBL/GenBank/DDBJ databases">
        <authorList>
            <consortium name="PulseNet: The National Subtyping Network for Foodborne Disease Surveillance"/>
            <person name="Tarr C.L."/>
            <person name="Trees E."/>
            <person name="Katz L.S."/>
            <person name="Carleton-Romer H.A."/>
            <person name="Stroika S."/>
            <person name="Kucerova Z."/>
            <person name="Roache K.F."/>
            <person name="Sabol A.L."/>
            <person name="Besser J."/>
            <person name="Gerner-Smidt P."/>
        </authorList>
    </citation>
    <scope>NUCLEOTIDE SEQUENCE</scope>
    <source>
        <strain evidence="5">PNUSAS016316</strain>
        <strain evidence="6">PNUSAS028293</strain>
        <strain evidence="7">PNUSAS104021</strain>
    </source>
</reference>
<organism evidence="6">
    <name type="scientific">Salmonella enterica</name>
    <name type="common">Salmonella choleraesuis</name>
    <dbReference type="NCBI Taxonomy" id="28901"/>
    <lineage>
        <taxon>Bacteria</taxon>
        <taxon>Pseudomonadati</taxon>
        <taxon>Pseudomonadota</taxon>
        <taxon>Gammaproteobacteria</taxon>
        <taxon>Enterobacterales</taxon>
        <taxon>Enterobacteriaceae</taxon>
        <taxon>Salmonella</taxon>
    </lineage>
</organism>
<dbReference type="InterPro" id="IPR020449">
    <property type="entry name" value="Tscrpt_reg_AraC-type_HTH"/>
</dbReference>
<evidence type="ECO:0000256" key="2">
    <source>
        <dbReference type="ARBA" id="ARBA00023125"/>
    </source>
</evidence>
<dbReference type="PROSITE" id="PS00041">
    <property type="entry name" value="HTH_ARAC_FAMILY_1"/>
    <property type="match status" value="1"/>
</dbReference>
<dbReference type="PANTHER" id="PTHR47504">
    <property type="entry name" value="RIGHT ORIGIN-BINDING PROTEIN"/>
    <property type="match status" value="1"/>
</dbReference>
<dbReference type="Pfam" id="PF12833">
    <property type="entry name" value="HTH_18"/>
    <property type="match status" value="1"/>
</dbReference>
<dbReference type="PROSITE" id="PS01124">
    <property type="entry name" value="HTH_ARAC_FAMILY_2"/>
    <property type="match status" value="1"/>
</dbReference>
<dbReference type="InterPro" id="IPR018060">
    <property type="entry name" value="HTH_AraC"/>
</dbReference>
<dbReference type="InterPro" id="IPR050959">
    <property type="entry name" value="MarA-like"/>
</dbReference>